<dbReference type="Proteomes" id="UP000036027">
    <property type="component" value="Unassembled WGS sequence"/>
</dbReference>
<dbReference type="PATRIC" id="fig|1470200.3.peg.1277"/>
<accession>A0A0J0YPM3</accession>
<sequence>MFNHRLDVVKDSIGDNCNDFCTEDFIESFKYLAEEPYRNRHTKNRFRKHRIDGFHITTTTQAVDKRHDSYYDHNYGGRQVAEISADTLFFGQNIRMKMDVIIRYGYFDGINIDQQINIETDFSDYWCWDGYKDDDIGITVDAIIDEYSDYHIASKAKLALYRKGIANRLNALETALWSRYEELVSPYCEEYYVTARFSNGETWYEKAA</sequence>
<comment type="caution">
    <text evidence="1">The sequence shown here is derived from an EMBL/GenBank/DDBJ whole genome shotgun (WGS) entry which is preliminary data.</text>
</comment>
<keyword evidence="2" id="KW-1185">Reference proteome</keyword>
<gene>
    <name evidence="1" type="ORF">PL75_10030</name>
</gene>
<reference evidence="1 2" key="1">
    <citation type="submission" date="2014-11" db="EMBL/GenBank/DDBJ databases">
        <title>Genome of a novel goose pathogen.</title>
        <authorList>
            <person name="Hansen C.M."/>
            <person name="Hueffer K."/>
            <person name="Choi S.C."/>
        </authorList>
    </citation>
    <scope>NUCLEOTIDE SEQUENCE [LARGE SCALE GENOMIC DNA]</scope>
    <source>
        <strain evidence="1 2">KH1503</strain>
    </source>
</reference>
<evidence type="ECO:0000313" key="1">
    <source>
        <dbReference type="EMBL" id="KLT72074.1"/>
    </source>
</evidence>
<organism evidence="1 2">
    <name type="scientific">Neisseria arctica</name>
    <dbReference type="NCBI Taxonomy" id="1470200"/>
    <lineage>
        <taxon>Bacteria</taxon>
        <taxon>Pseudomonadati</taxon>
        <taxon>Pseudomonadota</taxon>
        <taxon>Betaproteobacteria</taxon>
        <taxon>Neisseriales</taxon>
        <taxon>Neisseriaceae</taxon>
        <taxon>Neisseria</taxon>
    </lineage>
</organism>
<protein>
    <submittedName>
        <fullName evidence="1">Uncharacterized protein</fullName>
    </submittedName>
</protein>
<evidence type="ECO:0000313" key="2">
    <source>
        <dbReference type="Proteomes" id="UP000036027"/>
    </source>
</evidence>
<dbReference type="AlphaFoldDB" id="A0A0J0YPM3"/>
<dbReference type="EMBL" id="JTDO01000021">
    <property type="protein sequence ID" value="KLT72074.1"/>
    <property type="molecule type" value="Genomic_DNA"/>
</dbReference>
<name>A0A0J0YPM3_9NEIS</name>
<proteinExistence type="predicted"/>